<feature type="compositionally biased region" description="Basic and acidic residues" evidence="1">
    <location>
        <begin position="100"/>
        <end position="113"/>
    </location>
</feature>
<sequence>MGCGNSKVSSVVELRSGTPASDIHPKSQGYGQAYPDKSVQNGHIKEHNSEAERRDQNIEVVRETEDQHLLEEAQQQRVEEATETEGRDHEETGQELEAEELAKAAEEERRRQEQLALALSQSVSKPDDVNTVSGRTFTPPQIAEHNAQAGWVEWIPHRGKVYDGNNFQQHFIVYMENRPVMLEARAQRRVAEGEDEEETEFKTYYPLNFFNGMPNIKDVAAMRNSGVTVLRSMGISEEELMIELQPFLLGTITGRSGPSYWSTFRSEVNIFLDDLKAEDEKDEDFVATVTRWQDKYGVVDPPEHPPPCDGVDPNSKSYPMPVDPESLRLWVLDFTWDCELPPEGAWHVIENDPEERPTTHEDLSEMLRPELRSRTDDLDFEIEGEAAWEVLPDSVIKDGVMTSGQEEIQASRDKRTDLDDPERMKKRREELCEHFISERELAPALVMAFMQWATVMDQNMVDLQKLSDQ</sequence>
<comment type="caution">
    <text evidence="2">The sequence shown here is derived from an EMBL/GenBank/DDBJ whole genome shotgun (WGS) entry which is preliminary data.</text>
</comment>
<dbReference type="Proteomes" id="UP001374579">
    <property type="component" value="Unassembled WGS sequence"/>
</dbReference>
<evidence type="ECO:0000313" key="2">
    <source>
        <dbReference type="EMBL" id="KAK7103690.1"/>
    </source>
</evidence>
<evidence type="ECO:0000256" key="1">
    <source>
        <dbReference type="SAM" id="MobiDB-lite"/>
    </source>
</evidence>
<proteinExistence type="predicted"/>
<reference evidence="2 3" key="1">
    <citation type="submission" date="2024-02" db="EMBL/GenBank/DDBJ databases">
        <title>Chromosome-scale genome assembly of the rough periwinkle Littorina saxatilis.</title>
        <authorList>
            <person name="De Jode A."/>
            <person name="Faria R."/>
            <person name="Formenti G."/>
            <person name="Sims Y."/>
            <person name="Smith T.P."/>
            <person name="Tracey A."/>
            <person name="Wood J.M.D."/>
            <person name="Zagrodzka Z.B."/>
            <person name="Johannesson K."/>
            <person name="Butlin R.K."/>
            <person name="Leder E.H."/>
        </authorList>
    </citation>
    <scope>NUCLEOTIDE SEQUENCE [LARGE SCALE GENOMIC DNA]</scope>
    <source>
        <strain evidence="2">Snail1</strain>
        <tissue evidence="2">Muscle</tissue>
    </source>
</reference>
<keyword evidence="3" id="KW-1185">Reference proteome</keyword>
<feature type="compositionally biased region" description="Basic and acidic residues" evidence="1">
    <location>
        <begin position="77"/>
        <end position="92"/>
    </location>
</feature>
<evidence type="ECO:0000313" key="3">
    <source>
        <dbReference type="Proteomes" id="UP001374579"/>
    </source>
</evidence>
<organism evidence="2 3">
    <name type="scientific">Littorina saxatilis</name>
    <dbReference type="NCBI Taxonomy" id="31220"/>
    <lineage>
        <taxon>Eukaryota</taxon>
        <taxon>Metazoa</taxon>
        <taxon>Spiralia</taxon>
        <taxon>Lophotrochozoa</taxon>
        <taxon>Mollusca</taxon>
        <taxon>Gastropoda</taxon>
        <taxon>Caenogastropoda</taxon>
        <taxon>Littorinimorpha</taxon>
        <taxon>Littorinoidea</taxon>
        <taxon>Littorinidae</taxon>
        <taxon>Littorina</taxon>
    </lineage>
</organism>
<dbReference type="AlphaFoldDB" id="A0AAN9BI93"/>
<feature type="compositionally biased region" description="Polar residues" evidence="1">
    <location>
        <begin position="120"/>
        <end position="132"/>
    </location>
</feature>
<feature type="region of interest" description="Disordered" evidence="1">
    <location>
        <begin position="1"/>
        <end position="132"/>
    </location>
</feature>
<feature type="region of interest" description="Disordered" evidence="1">
    <location>
        <begin position="401"/>
        <end position="421"/>
    </location>
</feature>
<accession>A0AAN9BI93</accession>
<protein>
    <submittedName>
        <fullName evidence="2">Uncharacterized protein</fullName>
    </submittedName>
</protein>
<dbReference type="EMBL" id="JBAMIC010000008">
    <property type="protein sequence ID" value="KAK7103690.1"/>
    <property type="molecule type" value="Genomic_DNA"/>
</dbReference>
<gene>
    <name evidence="2" type="ORF">V1264_018539</name>
</gene>
<name>A0AAN9BI93_9CAEN</name>
<feature type="compositionally biased region" description="Basic and acidic residues" evidence="1">
    <location>
        <begin position="409"/>
        <end position="421"/>
    </location>
</feature>
<feature type="compositionally biased region" description="Basic and acidic residues" evidence="1">
    <location>
        <begin position="43"/>
        <end position="71"/>
    </location>
</feature>